<feature type="transmembrane region" description="Helical" evidence="1">
    <location>
        <begin position="35"/>
        <end position="54"/>
    </location>
</feature>
<dbReference type="EMBL" id="JAEEGC010000026">
    <property type="protein sequence ID" value="MBV7272541.1"/>
    <property type="molecule type" value="Genomic_DNA"/>
</dbReference>
<evidence type="ECO:0000256" key="1">
    <source>
        <dbReference type="SAM" id="Phobius"/>
    </source>
</evidence>
<dbReference type="InterPro" id="IPR007353">
    <property type="entry name" value="DUF421"/>
</dbReference>
<evidence type="ECO:0000313" key="4">
    <source>
        <dbReference type="Proteomes" id="UP000694308"/>
    </source>
</evidence>
<keyword evidence="1" id="KW-0812">Transmembrane</keyword>
<keyword evidence="4" id="KW-1185">Reference proteome</keyword>
<dbReference type="PANTHER" id="PTHR34582:SF6">
    <property type="entry name" value="UPF0702 TRANSMEMBRANE PROTEIN YCAP"/>
    <property type="match status" value="1"/>
</dbReference>
<dbReference type="AlphaFoldDB" id="A0A949WQB4"/>
<feature type="domain" description="YetF C-terminal" evidence="2">
    <location>
        <begin position="83"/>
        <end position="214"/>
    </location>
</feature>
<dbReference type="RefSeq" id="WP_218319576.1">
    <property type="nucleotide sequence ID" value="NZ_JAEEGC010000026.1"/>
</dbReference>
<evidence type="ECO:0000259" key="2">
    <source>
        <dbReference type="Pfam" id="PF04239"/>
    </source>
</evidence>
<evidence type="ECO:0000313" key="3">
    <source>
        <dbReference type="EMBL" id="MBV7272541.1"/>
    </source>
</evidence>
<organism evidence="3 4">
    <name type="scientific">Clostridium thailandense</name>
    <dbReference type="NCBI Taxonomy" id="2794346"/>
    <lineage>
        <taxon>Bacteria</taxon>
        <taxon>Bacillati</taxon>
        <taxon>Bacillota</taxon>
        <taxon>Clostridia</taxon>
        <taxon>Eubacteriales</taxon>
        <taxon>Clostridiaceae</taxon>
        <taxon>Clostridium</taxon>
    </lineage>
</organism>
<keyword evidence="1" id="KW-0472">Membrane</keyword>
<proteinExistence type="predicted"/>
<feature type="transmembrane region" description="Helical" evidence="1">
    <location>
        <begin position="6"/>
        <end position="23"/>
    </location>
</feature>
<dbReference type="Proteomes" id="UP000694308">
    <property type="component" value="Unassembled WGS sequence"/>
</dbReference>
<protein>
    <submittedName>
        <fullName evidence="3">DUF421 domain-containing protein</fullName>
    </submittedName>
</protein>
<accession>A0A949WQB4</accession>
<keyword evidence="1" id="KW-1133">Transmembrane helix</keyword>
<sequence length="240" mass="26753">MDRVILNTIIRSVGVYILAILLTRLMGRKLIAQMTFFDFVIGVSMGSIIANSIVGQQFTSMSAITALILVSVLIIITGYVHIKSFKARKIIDSEPVTLVQNGTIVEENMKNVRLTINELMMKLREKNSFNLADVEFAIMENDGELSVLTKADKQPLTPGQMNIQATSTGLMRDIILDGNVMEENLSSAGLNKEWLQSQLNSQNIKDISEVFYAGLDDTKRLCISKKEMNDEESHGEYGIE</sequence>
<name>A0A949WQB4_9CLOT</name>
<comment type="caution">
    <text evidence="3">The sequence shown here is derived from an EMBL/GenBank/DDBJ whole genome shotgun (WGS) entry which is preliminary data.</text>
</comment>
<gene>
    <name evidence="3" type="ORF">I6U48_06370</name>
</gene>
<dbReference type="Pfam" id="PF04239">
    <property type="entry name" value="DUF421"/>
    <property type="match status" value="1"/>
</dbReference>
<feature type="transmembrane region" description="Helical" evidence="1">
    <location>
        <begin position="60"/>
        <end position="80"/>
    </location>
</feature>
<dbReference type="PANTHER" id="PTHR34582">
    <property type="entry name" value="UPF0702 TRANSMEMBRANE PROTEIN YCAP"/>
    <property type="match status" value="1"/>
</dbReference>
<reference evidence="3" key="1">
    <citation type="submission" date="2020-12" db="EMBL/GenBank/DDBJ databases">
        <title>Clostridium thailandense sp. nov., a novel acetogenic bacterium isolated from peat land soil in Thailand.</title>
        <authorList>
            <person name="Chaikitkaew S."/>
            <person name="Birkeland N.K."/>
        </authorList>
    </citation>
    <scope>NUCLEOTIDE SEQUENCE</scope>
    <source>
        <strain evidence="3">PL3</strain>
    </source>
</reference>